<proteinExistence type="predicted"/>
<sequence>MGVHLTKSIGRTGNRLTIKEAGPRVSCLPPVFGGIHFDPVFEDTDLELAVQQTVGQGMDGDRAGLPVTNIHR</sequence>
<reference evidence="1 2" key="1">
    <citation type="submission" date="2016-04" db="EMBL/GenBank/DDBJ databases">
        <title>ATOL: Assembling a taxonomically balanced genome-scale reconstruction of the evolutionary history of the Enterobacteriaceae.</title>
        <authorList>
            <person name="Plunkett G.III."/>
            <person name="Neeno-Eckwall E.C."/>
            <person name="Glasner J.D."/>
            <person name="Perna N.T."/>
        </authorList>
    </citation>
    <scope>NUCLEOTIDE SEQUENCE [LARGE SCALE GENOMIC DNA]</scope>
    <source>
        <strain evidence="1 2">ATCC 51604</strain>
    </source>
</reference>
<accession>A0A1B7HLB0</accession>
<evidence type="ECO:0000313" key="2">
    <source>
        <dbReference type="Proteomes" id="UP000078504"/>
    </source>
</evidence>
<name>A0A1B7HLB0_9ENTR</name>
<gene>
    <name evidence="1" type="ORF">M977_04629</name>
</gene>
<dbReference type="PATRIC" id="fig|1354253.4.peg.4777"/>
<dbReference type="AlphaFoldDB" id="A0A1B7HLB0"/>
<dbReference type="Proteomes" id="UP000078504">
    <property type="component" value="Unassembled WGS sequence"/>
</dbReference>
<protein>
    <submittedName>
        <fullName evidence="1">Uncharacterized protein</fullName>
    </submittedName>
</protein>
<evidence type="ECO:0000313" key="1">
    <source>
        <dbReference type="EMBL" id="OAT16417.1"/>
    </source>
</evidence>
<comment type="caution">
    <text evidence="1">The sequence shown here is derived from an EMBL/GenBank/DDBJ whole genome shotgun (WGS) entry which is preliminary data.</text>
</comment>
<organism evidence="1 2">
    <name type="scientific">Buttiauxella gaviniae ATCC 51604</name>
    <dbReference type="NCBI Taxonomy" id="1354253"/>
    <lineage>
        <taxon>Bacteria</taxon>
        <taxon>Pseudomonadati</taxon>
        <taxon>Pseudomonadota</taxon>
        <taxon>Gammaproteobacteria</taxon>
        <taxon>Enterobacterales</taxon>
        <taxon>Enterobacteriaceae</taxon>
        <taxon>Buttiauxella</taxon>
    </lineage>
</organism>
<dbReference type="EMBL" id="LXEP01000055">
    <property type="protein sequence ID" value="OAT16417.1"/>
    <property type="molecule type" value="Genomic_DNA"/>
</dbReference>